<gene>
    <name evidence="14" type="primary">zraR</name>
    <name evidence="14" type="ORF">I8531_004404</name>
</gene>
<evidence type="ECO:0000256" key="8">
    <source>
        <dbReference type="ARBA" id="ARBA00023125"/>
    </source>
</evidence>
<dbReference type="GO" id="GO:0000160">
    <property type="term" value="P:phosphorelay signal transduction system"/>
    <property type="evidence" value="ECO:0007669"/>
    <property type="project" value="UniProtKB-KW"/>
</dbReference>
<dbReference type="EMBL" id="DACSUM010000047">
    <property type="protein sequence ID" value="HAT3584043.1"/>
    <property type="molecule type" value="Genomic_DNA"/>
</dbReference>
<keyword evidence="8" id="KW-0238">DNA-binding</keyword>
<evidence type="ECO:0000313" key="15">
    <source>
        <dbReference type="Proteomes" id="UP000867740"/>
    </source>
</evidence>
<dbReference type="Pfam" id="PF00158">
    <property type="entry name" value="Sigma54_activat"/>
    <property type="match status" value="1"/>
</dbReference>
<organism evidence="14 15">
    <name type="scientific">Kluyvera intermedia</name>
    <name type="common">Enterobacter intermedius</name>
    <dbReference type="NCBI Taxonomy" id="61648"/>
    <lineage>
        <taxon>Bacteria</taxon>
        <taxon>Pseudomonadati</taxon>
        <taxon>Pseudomonadota</taxon>
        <taxon>Gammaproteobacteria</taxon>
        <taxon>Enterobacterales</taxon>
        <taxon>Enterobacteriaceae</taxon>
        <taxon>Kluyvera</taxon>
    </lineage>
</organism>
<keyword evidence="4" id="KW-0547">Nucleotide-binding</keyword>
<protein>
    <submittedName>
        <fullName evidence="14">Sigma-54-dependent response regulator transcription factor ZraR</fullName>
    </submittedName>
</protein>
<keyword evidence="10" id="KW-0804">Transcription</keyword>
<keyword evidence="6" id="KW-0902">Two-component regulatory system</keyword>
<dbReference type="PROSITE" id="PS00688">
    <property type="entry name" value="SIGMA54_INTERACT_3"/>
    <property type="match status" value="1"/>
</dbReference>
<evidence type="ECO:0000256" key="9">
    <source>
        <dbReference type="ARBA" id="ARBA00023159"/>
    </source>
</evidence>
<evidence type="ECO:0000256" key="2">
    <source>
        <dbReference type="ARBA" id="ARBA00022490"/>
    </source>
</evidence>
<comment type="subcellular location">
    <subcellularLocation>
        <location evidence="1">Cytoplasm</location>
    </subcellularLocation>
</comment>
<dbReference type="InterPro" id="IPR011006">
    <property type="entry name" value="CheY-like_superfamily"/>
</dbReference>
<dbReference type="SUPFAM" id="SSF52540">
    <property type="entry name" value="P-loop containing nucleoside triphosphate hydrolases"/>
    <property type="match status" value="1"/>
</dbReference>
<dbReference type="PROSITE" id="PS50045">
    <property type="entry name" value="SIGMA54_INTERACT_4"/>
    <property type="match status" value="1"/>
</dbReference>
<evidence type="ECO:0000256" key="7">
    <source>
        <dbReference type="ARBA" id="ARBA00023015"/>
    </source>
</evidence>
<dbReference type="FunFam" id="3.40.50.300:FF:000006">
    <property type="entry name" value="DNA-binding transcriptional regulator NtrC"/>
    <property type="match status" value="1"/>
</dbReference>
<dbReference type="NCBIfam" id="NF007689">
    <property type="entry name" value="PRK10365.1"/>
    <property type="match status" value="1"/>
</dbReference>
<dbReference type="InterPro" id="IPR025944">
    <property type="entry name" value="Sigma_54_int_dom_CS"/>
</dbReference>
<evidence type="ECO:0000313" key="14">
    <source>
        <dbReference type="EMBL" id="HAT3584043.1"/>
    </source>
</evidence>
<dbReference type="Gene3D" id="1.10.10.60">
    <property type="entry name" value="Homeodomain-like"/>
    <property type="match status" value="1"/>
</dbReference>
<dbReference type="SUPFAM" id="SSF52172">
    <property type="entry name" value="CheY-like"/>
    <property type="match status" value="1"/>
</dbReference>
<dbReference type="GO" id="GO:0005737">
    <property type="term" value="C:cytoplasm"/>
    <property type="evidence" value="ECO:0007669"/>
    <property type="project" value="UniProtKB-SubCell"/>
</dbReference>
<dbReference type="InterPro" id="IPR001789">
    <property type="entry name" value="Sig_transdc_resp-reg_receiver"/>
</dbReference>
<keyword evidence="7" id="KW-0805">Transcription regulation</keyword>
<dbReference type="SUPFAM" id="SSF46689">
    <property type="entry name" value="Homeodomain-like"/>
    <property type="match status" value="1"/>
</dbReference>
<dbReference type="RefSeq" id="WP_047372240.1">
    <property type="nucleotide sequence ID" value="NZ_CABMNU010000005.1"/>
</dbReference>
<evidence type="ECO:0000256" key="4">
    <source>
        <dbReference type="ARBA" id="ARBA00022741"/>
    </source>
</evidence>
<dbReference type="Pfam" id="PF25601">
    <property type="entry name" value="AAA_lid_14"/>
    <property type="match status" value="1"/>
</dbReference>
<dbReference type="InterPro" id="IPR003593">
    <property type="entry name" value="AAA+_ATPase"/>
</dbReference>
<keyword evidence="2" id="KW-0963">Cytoplasm</keyword>
<dbReference type="InterPro" id="IPR002078">
    <property type="entry name" value="Sigma_54_int"/>
</dbReference>
<dbReference type="InterPro" id="IPR025662">
    <property type="entry name" value="Sigma_54_int_dom_ATP-bd_1"/>
</dbReference>
<evidence type="ECO:0000256" key="3">
    <source>
        <dbReference type="ARBA" id="ARBA00022553"/>
    </source>
</evidence>
<dbReference type="PROSITE" id="PS00676">
    <property type="entry name" value="SIGMA54_INTERACT_2"/>
    <property type="match status" value="1"/>
</dbReference>
<comment type="caution">
    <text evidence="14">The sequence shown here is derived from an EMBL/GenBank/DDBJ whole genome shotgun (WGS) entry which is preliminary data.</text>
</comment>
<evidence type="ECO:0000256" key="10">
    <source>
        <dbReference type="ARBA" id="ARBA00023163"/>
    </source>
</evidence>
<evidence type="ECO:0000256" key="11">
    <source>
        <dbReference type="PROSITE-ProRule" id="PRU00169"/>
    </source>
</evidence>
<proteinExistence type="predicted"/>
<accession>A0A9P3TCC7</accession>
<dbReference type="Pfam" id="PF02954">
    <property type="entry name" value="HTH_8"/>
    <property type="match status" value="1"/>
</dbReference>
<dbReference type="AlphaFoldDB" id="A0A9P3TCC7"/>
<dbReference type="CDD" id="cd00009">
    <property type="entry name" value="AAA"/>
    <property type="match status" value="1"/>
</dbReference>
<dbReference type="FunFam" id="3.40.50.2300:FF:000018">
    <property type="entry name" value="DNA-binding transcriptional regulator NtrC"/>
    <property type="match status" value="1"/>
</dbReference>
<evidence type="ECO:0000259" key="13">
    <source>
        <dbReference type="PROSITE" id="PS50110"/>
    </source>
</evidence>
<keyword evidence="9" id="KW-0010">Activator</keyword>
<evidence type="ECO:0000256" key="5">
    <source>
        <dbReference type="ARBA" id="ARBA00022840"/>
    </source>
</evidence>
<feature type="domain" description="Sigma-54 factor interaction" evidence="12">
    <location>
        <begin position="141"/>
        <end position="370"/>
    </location>
</feature>
<dbReference type="SMART" id="SM00382">
    <property type="entry name" value="AAA"/>
    <property type="match status" value="1"/>
</dbReference>
<keyword evidence="5" id="KW-0067">ATP-binding</keyword>
<dbReference type="Pfam" id="PF00072">
    <property type="entry name" value="Response_reg"/>
    <property type="match status" value="1"/>
</dbReference>
<dbReference type="Gene3D" id="1.10.8.60">
    <property type="match status" value="1"/>
</dbReference>
<sequence length="443" mass="49007">MNGRQVDILVVDDDISHCTILQALLQGWGYRVESAHNGMQALEQVRQHVFDLVLCDIRMAEMDGIETLKEIKTLNPSIPVLIMTAYSSVDTAVEALKSGALDYLIKPLDFDKLQQTLSQALAHTRLSESPVADTPAAQFGMVGDSPAMRTLLNNIALVAPSDATVLIHGESGTGKELVARALHASSGRSHRPLITLNCAALNESLLESELFGHEKGAFTGADKRREGRFVEADGGTLFLDEIGDISPLMQVRLLRAIQEREVQRVGSNQTLSVDVRLIAATHRQLAEEVSAGRFRQDLYYRLNVVTIDMPPLRQRREDIPPLARYFLQRYAERNRKTVLGFTPQAMDMLIHYEWPGNIRELENAVERAVVLLTGEYISERELPLAIVGTPVSGRPLEGNLIQPLVEVEKEAILAALEKTGGNKTEAARQLGITRKTLLAKLSR</sequence>
<feature type="modified residue" description="4-aspartylphosphate" evidence="11">
    <location>
        <position position="56"/>
    </location>
</feature>
<dbReference type="PRINTS" id="PR01590">
    <property type="entry name" value="HTHFIS"/>
</dbReference>
<feature type="domain" description="Response regulatory" evidence="13">
    <location>
        <begin position="7"/>
        <end position="121"/>
    </location>
</feature>
<dbReference type="PROSITE" id="PS50110">
    <property type="entry name" value="RESPONSE_REGULATORY"/>
    <property type="match status" value="1"/>
</dbReference>
<dbReference type="Gene3D" id="3.40.50.300">
    <property type="entry name" value="P-loop containing nucleotide triphosphate hydrolases"/>
    <property type="match status" value="1"/>
</dbReference>
<reference evidence="14" key="2">
    <citation type="submission" date="2020-10" db="EMBL/GenBank/DDBJ databases">
        <authorList>
            <consortium name="NCBI Pathogen Detection Project"/>
        </authorList>
    </citation>
    <scope>NUCLEOTIDE SEQUENCE</scope>
    <source>
        <strain evidence="14">CAVp300</strain>
    </source>
</reference>
<dbReference type="GO" id="GO:0006355">
    <property type="term" value="P:regulation of DNA-templated transcription"/>
    <property type="evidence" value="ECO:0007669"/>
    <property type="project" value="InterPro"/>
</dbReference>
<dbReference type="InterPro" id="IPR058031">
    <property type="entry name" value="AAA_lid_NorR"/>
</dbReference>
<dbReference type="Gene3D" id="3.40.50.2300">
    <property type="match status" value="1"/>
</dbReference>
<keyword evidence="3 11" id="KW-0597">Phosphoprotein</keyword>
<dbReference type="SMART" id="SM00448">
    <property type="entry name" value="REC"/>
    <property type="match status" value="1"/>
</dbReference>
<dbReference type="InterPro" id="IPR027417">
    <property type="entry name" value="P-loop_NTPase"/>
</dbReference>
<evidence type="ECO:0000256" key="6">
    <source>
        <dbReference type="ARBA" id="ARBA00023012"/>
    </source>
</evidence>
<dbReference type="PANTHER" id="PTHR32071:SF117">
    <property type="entry name" value="PTS-DEPENDENT DIHYDROXYACETONE KINASE OPERON REGULATORY PROTEIN-RELATED"/>
    <property type="match status" value="1"/>
</dbReference>
<dbReference type="PANTHER" id="PTHR32071">
    <property type="entry name" value="TRANSCRIPTIONAL REGULATORY PROTEIN"/>
    <property type="match status" value="1"/>
</dbReference>
<dbReference type="InterPro" id="IPR002197">
    <property type="entry name" value="HTH_Fis"/>
</dbReference>
<dbReference type="InterPro" id="IPR025943">
    <property type="entry name" value="Sigma_54_int_dom_ATP-bd_2"/>
</dbReference>
<dbReference type="Proteomes" id="UP000867740">
    <property type="component" value="Unassembled WGS sequence"/>
</dbReference>
<dbReference type="FunFam" id="1.10.8.60:FF:000014">
    <property type="entry name" value="DNA-binding transcriptional regulator NtrC"/>
    <property type="match status" value="1"/>
</dbReference>
<dbReference type="CDD" id="cd00156">
    <property type="entry name" value="REC"/>
    <property type="match status" value="1"/>
</dbReference>
<reference evidence="14" key="1">
    <citation type="journal article" date="2018" name="Genome Biol.">
        <title>SKESA: strategic k-mer extension for scrupulous assemblies.</title>
        <authorList>
            <person name="Souvorov A."/>
            <person name="Agarwala R."/>
            <person name="Lipman D.J."/>
        </authorList>
    </citation>
    <scope>NUCLEOTIDE SEQUENCE</scope>
    <source>
        <strain evidence="14">CAVp300</strain>
    </source>
</reference>
<evidence type="ECO:0000256" key="1">
    <source>
        <dbReference type="ARBA" id="ARBA00004496"/>
    </source>
</evidence>
<dbReference type="GO" id="GO:0005524">
    <property type="term" value="F:ATP binding"/>
    <property type="evidence" value="ECO:0007669"/>
    <property type="project" value="UniProtKB-KW"/>
</dbReference>
<dbReference type="InterPro" id="IPR009057">
    <property type="entry name" value="Homeodomain-like_sf"/>
</dbReference>
<dbReference type="GO" id="GO:0043565">
    <property type="term" value="F:sequence-specific DNA binding"/>
    <property type="evidence" value="ECO:0007669"/>
    <property type="project" value="InterPro"/>
</dbReference>
<evidence type="ECO:0000259" key="12">
    <source>
        <dbReference type="PROSITE" id="PS50045"/>
    </source>
</evidence>
<name>A0A9P3TCC7_KLUIN</name>
<dbReference type="PROSITE" id="PS00675">
    <property type="entry name" value="SIGMA54_INTERACT_1"/>
    <property type="match status" value="1"/>
</dbReference>